<protein>
    <submittedName>
        <fullName evidence="2">Uncharacterized protein</fullName>
    </submittedName>
</protein>
<gene>
    <name evidence="2" type="ORF">A2918_03635</name>
</gene>
<dbReference type="EMBL" id="MGKI01000004">
    <property type="protein sequence ID" value="OGN23110.1"/>
    <property type="molecule type" value="Genomic_DNA"/>
</dbReference>
<dbReference type="AlphaFoldDB" id="A0A1F8GDK2"/>
<feature type="compositionally biased region" description="Low complexity" evidence="1">
    <location>
        <begin position="29"/>
        <end position="51"/>
    </location>
</feature>
<sequence>MNKKIWLAIAIAVVVAVVYMWTGKGPSFVSDQSASPSPSPSSSPTQQTAKSSVKKTGDTAPSSTKTYSELVKEYEGRRIQFDDRCQVLPLNPVYKNGTSIMLDNRANTARVIKIGSTSYSLSSLGYKVVTLNSSSLPQELSVTCGSSGNVGKILLQAMISQ</sequence>
<organism evidence="2 3">
    <name type="scientific">Candidatus Yanofskybacteria bacterium RIFCSPLOWO2_01_FULL_42_49</name>
    <dbReference type="NCBI Taxonomy" id="1802694"/>
    <lineage>
        <taxon>Bacteria</taxon>
        <taxon>Candidatus Yanofskyibacteriota</taxon>
    </lineage>
</organism>
<evidence type="ECO:0000313" key="2">
    <source>
        <dbReference type="EMBL" id="OGN23110.1"/>
    </source>
</evidence>
<comment type="caution">
    <text evidence="2">The sequence shown here is derived from an EMBL/GenBank/DDBJ whole genome shotgun (WGS) entry which is preliminary data.</text>
</comment>
<feature type="region of interest" description="Disordered" evidence="1">
    <location>
        <begin position="29"/>
        <end position="67"/>
    </location>
</feature>
<proteinExistence type="predicted"/>
<name>A0A1F8GDK2_9BACT</name>
<accession>A0A1F8GDK2</accession>
<reference evidence="2 3" key="1">
    <citation type="journal article" date="2016" name="Nat. Commun.">
        <title>Thousands of microbial genomes shed light on interconnected biogeochemical processes in an aquifer system.</title>
        <authorList>
            <person name="Anantharaman K."/>
            <person name="Brown C.T."/>
            <person name="Hug L.A."/>
            <person name="Sharon I."/>
            <person name="Castelle C.J."/>
            <person name="Probst A.J."/>
            <person name="Thomas B.C."/>
            <person name="Singh A."/>
            <person name="Wilkins M.J."/>
            <person name="Karaoz U."/>
            <person name="Brodie E.L."/>
            <person name="Williams K.H."/>
            <person name="Hubbard S.S."/>
            <person name="Banfield J.F."/>
        </authorList>
    </citation>
    <scope>NUCLEOTIDE SEQUENCE [LARGE SCALE GENOMIC DNA]</scope>
</reference>
<dbReference type="Proteomes" id="UP000178227">
    <property type="component" value="Unassembled WGS sequence"/>
</dbReference>
<evidence type="ECO:0000313" key="3">
    <source>
        <dbReference type="Proteomes" id="UP000178227"/>
    </source>
</evidence>
<evidence type="ECO:0000256" key="1">
    <source>
        <dbReference type="SAM" id="MobiDB-lite"/>
    </source>
</evidence>